<keyword evidence="2" id="KW-1185">Reference proteome</keyword>
<feature type="non-terminal residue" evidence="1">
    <location>
        <position position="1"/>
    </location>
</feature>
<protein>
    <submittedName>
        <fullName evidence="1">Uncharacterized protein</fullName>
    </submittedName>
</protein>
<reference evidence="1" key="1">
    <citation type="submission" date="2022-04" db="EMBL/GenBank/DDBJ databases">
        <title>Genome of the entomopathogenic fungus Entomophthora muscae.</title>
        <authorList>
            <person name="Elya C."/>
            <person name="Lovett B.R."/>
            <person name="Lee E."/>
            <person name="Macias A.M."/>
            <person name="Hajek A.E."/>
            <person name="De Bivort B.L."/>
            <person name="Kasson M.T."/>
            <person name="De Fine Licht H.H."/>
            <person name="Stajich J.E."/>
        </authorList>
    </citation>
    <scope>NUCLEOTIDE SEQUENCE</scope>
    <source>
        <strain evidence="1">Berkeley</strain>
    </source>
</reference>
<evidence type="ECO:0000313" key="2">
    <source>
        <dbReference type="Proteomes" id="UP001165960"/>
    </source>
</evidence>
<dbReference type="Proteomes" id="UP001165960">
    <property type="component" value="Unassembled WGS sequence"/>
</dbReference>
<organism evidence="1 2">
    <name type="scientific">Entomophthora muscae</name>
    <dbReference type="NCBI Taxonomy" id="34485"/>
    <lineage>
        <taxon>Eukaryota</taxon>
        <taxon>Fungi</taxon>
        <taxon>Fungi incertae sedis</taxon>
        <taxon>Zoopagomycota</taxon>
        <taxon>Entomophthoromycotina</taxon>
        <taxon>Entomophthoromycetes</taxon>
        <taxon>Entomophthorales</taxon>
        <taxon>Entomophthoraceae</taxon>
        <taxon>Entomophthora</taxon>
    </lineage>
</organism>
<gene>
    <name evidence="1" type="ORF">DSO57_1001435</name>
</gene>
<dbReference type="EMBL" id="QTSX02002843">
    <property type="protein sequence ID" value="KAJ9074961.1"/>
    <property type="molecule type" value="Genomic_DNA"/>
</dbReference>
<proteinExistence type="predicted"/>
<name>A0ACC2TKE0_9FUNG</name>
<sequence length="77" mass="8522">AGRPQAVMTRVQNLLQVLGFERDRNEITDNNKKLVDVVSKGEPCIDVEVEGHPTSIILDEGSTSNIISKSFIRSLEI</sequence>
<accession>A0ACC2TKE0</accession>
<evidence type="ECO:0000313" key="1">
    <source>
        <dbReference type="EMBL" id="KAJ9074961.1"/>
    </source>
</evidence>
<comment type="caution">
    <text evidence="1">The sequence shown here is derived from an EMBL/GenBank/DDBJ whole genome shotgun (WGS) entry which is preliminary data.</text>
</comment>